<keyword evidence="1" id="KW-0472">Membrane</keyword>
<dbReference type="Pfam" id="PF11345">
    <property type="entry name" value="DUF3147"/>
    <property type="match status" value="1"/>
</dbReference>
<feature type="transmembrane region" description="Helical" evidence="1">
    <location>
        <begin position="79"/>
        <end position="100"/>
    </location>
</feature>
<sequence length="140" mass="15023">MSPSMKIRVEPAHLKKITKREMAVRFVFGAVISVAAALIGRAWGEVTGGVFLAFPAILAATLTLIQHEEHNRRPAAQDARGAILGAVGMIVYAACVWVLATRIPTPLALLAGLGAWAVVSAALYFLVWDVFRRGRSGSDR</sequence>
<accession>A0ABW6SUE6</accession>
<protein>
    <submittedName>
        <fullName evidence="2">DUF3147 family protein</fullName>
    </submittedName>
</protein>
<dbReference type="RefSeq" id="WP_387414217.1">
    <property type="nucleotide sequence ID" value="NZ_JBIASD010000016.1"/>
</dbReference>
<dbReference type="InterPro" id="IPR021493">
    <property type="entry name" value="DUF3147"/>
</dbReference>
<comment type="caution">
    <text evidence="2">The sequence shown here is derived from an EMBL/GenBank/DDBJ whole genome shotgun (WGS) entry which is preliminary data.</text>
</comment>
<evidence type="ECO:0000313" key="3">
    <source>
        <dbReference type="Proteomes" id="UP001602013"/>
    </source>
</evidence>
<keyword evidence="1" id="KW-0812">Transmembrane</keyword>
<keyword evidence="3" id="KW-1185">Reference proteome</keyword>
<gene>
    <name evidence="2" type="ORF">ACFYXI_23725</name>
</gene>
<feature type="transmembrane region" description="Helical" evidence="1">
    <location>
        <begin position="106"/>
        <end position="131"/>
    </location>
</feature>
<reference evidence="2 3" key="1">
    <citation type="submission" date="2024-10" db="EMBL/GenBank/DDBJ databases">
        <title>The Natural Products Discovery Center: Release of the First 8490 Sequenced Strains for Exploring Actinobacteria Biosynthetic Diversity.</title>
        <authorList>
            <person name="Kalkreuter E."/>
            <person name="Kautsar S.A."/>
            <person name="Yang D."/>
            <person name="Bader C.D."/>
            <person name="Teijaro C.N."/>
            <person name="Fluegel L."/>
            <person name="Davis C.M."/>
            <person name="Simpson J.R."/>
            <person name="Lauterbach L."/>
            <person name="Steele A.D."/>
            <person name="Gui C."/>
            <person name="Meng S."/>
            <person name="Li G."/>
            <person name="Viehrig K."/>
            <person name="Ye F."/>
            <person name="Su P."/>
            <person name="Kiefer A.F."/>
            <person name="Nichols A."/>
            <person name="Cepeda A.J."/>
            <person name="Yan W."/>
            <person name="Fan B."/>
            <person name="Jiang Y."/>
            <person name="Adhikari A."/>
            <person name="Zheng C.-J."/>
            <person name="Schuster L."/>
            <person name="Cowan T.M."/>
            <person name="Smanski M.J."/>
            <person name="Chevrette M.G."/>
            <person name="De Carvalho L.P.S."/>
            <person name="Shen B."/>
        </authorList>
    </citation>
    <scope>NUCLEOTIDE SEQUENCE [LARGE SCALE GENOMIC DNA]</scope>
    <source>
        <strain evidence="2 3">NPDC002173</strain>
    </source>
</reference>
<feature type="transmembrane region" description="Helical" evidence="1">
    <location>
        <begin position="23"/>
        <end position="43"/>
    </location>
</feature>
<organism evidence="2 3">
    <name type="scientific">Microtetraspora malaysiensis</name>
    <dbReference type="NCBI Taxonomy" id="161358"/>
    <lineage>
        <taxon>Bacteria</taxon>
        <taxon>Bacillati</taxon>
        <taxon>Actinomycetota</taxon>
        <taxon>Actinomycetes</taxon>
        <taxon>Streptosporangiales</taxon>
        <taxon>Streptosporangiaceae</taxon>
        <taxon>Microtetraspora</taxon>
    </lineage>
</organism>
<name>A0ABW6SUE6_9ACTN</name>
<proteinExistence type="predicted"/>
<evidence type="ECO:0000313" key="2">
    <source>
        <dbReference type="EMBL" id="MFF3668599.1"/>
    </source>
</evidence>
<evidence type="ECO:0000256" key="1">
    <source>
        <dbReference type="SAM" id="Phobius"/>
    </source>
</evidence>
<keyword evidence="1" id="KW-1133">Transmembrane helix</keyword>
<dbReference type="Proteomes" id="UP001602013">
    <property type="component" value="Unassembled WGS sequence"/>
</dbReference>
<dbReference type="EMBL" id="JBIASD010000016">
    <property type="protein sequence ID" value="MFF3668599.1"/>
    <property type="molecule type" value="Genomic_DNA"/>
</dbReference>
<feature type="transmembrane region" description="Helical" evidence="1">
    <location>
        <begin position="49"/>
        <end position="67"/>
    </location>
</feature>